<dbReference type="PANTHER" id="PTHR21650:SF2">
    <property type="entry name" value="KINETOCHORE PROTEIN NUF2"/>
    <property type="match status" value="1"/>
</dbReference>
<dbReference type="AlphaFoldDB" id="A0A0N0RS44"/>
<dbReference type="PANTHER" id="PTHR21650">
    <property type="entry name" value="MEMBRALIN/KINETOCHORE PROTEIN NUF2"/>
    <property type="match status" value="1"/>
</dbReference>
<dbReference type="GO" id="GO:0007052">
    <property type="term" value="P:mitotic spindle organization"/>
    <property type="evidence" value="ECO:0007669"/>
    <property type="project" value="TreeGrafter"/>
</dbReference>
<name>A0A0N0RS44_9BASI</name>
<dbReference type="GO" id="GO:0051383">
    <property type="term" value="P:kinetochore organization"/>
    <property type="evidence" value="ECO:0007669"/>
    <property type="project" value="TreeGrafter"/>
</dbReference>
<dbReference type="GO" id="GO:0051301">
    <property type="term" value="P:cell division"/>
    <property type="evidence" value="ECO:0007669"/>
    <property type="project" value="UniProtKB-KW"/>
</dbReference>
<dbReference type="VEuPathDB" id="FungiDB:Malapachy_1943"/>
<feature type="region of interest" description="Disordered" evidence="13">
    <location>
        <begin position="319"/>
        <end position="347"/>
    </location>
</feature>
<evidence type="ECO:0000256" key="8">
    <source>
        <dbReference type="ARBA" id="ARBA00023054"/>
    </source>
</evidence>
<comment type="similarity">
    <text evidence="3">Belongs to the NUF2 family.</text>
</comment>
<gene>
    <name evidence="16" type="ORF">Malapachy_1943</name>
</gene>
<sequence>MSAAPDQNYTSFPAVKTEELLSVLHELGLGVTAEDIAKPQGAMVQKVYMAFLDTLAGTMPDTLEKQRDDICRDMDHKDVFEDGVAWLLFFREVRTMMEAATVHDFQLQDLTRPTPKRFKRHMSALVNFFRFRSDRLAEFDELVLETEEMENRRIELEESIERMRQDIDAILAQRQAEEPRVQKLREENLQHSDRLLQMKKEQSRLLEDVDTLKVEKTDAIQKQTDLQYQLQIVATELNKLQARIVTRPDDIRRHLDEMQTQVQGERSTLGENERKAQALRSKMDVLVQLDADMSACIASMDQVAADMERTARESRALEEAKASVASQSQEQMTQTHRNEQLDRQVKSVTERLERAREELEMKRGERQAKLEALTTRLSDVSKVRKERHALAELKNQEATQIERQLESLLQEHEAHYARMQLEKDALCRTAAAYMDTLVRSFSLPT</sequence>
<evidence type="ECO:0000256" key="5">
    <source>
        <dbReference type="ARBA" id="ARBA00022618"/>
    </source>
</evidence>
<dbReference type="Gene3D" id="1.10.418.60">
    <property type="entry name" value="Ncd80 complex, Nuf2 subunit"/>
    <property type="match status" value="1"/>
</dbReference>
<evidence type="ECO:0000313" key="16">
    <source>
        <dbReference type="EMBL" id="KOS13803.1"/>
    </source>
</evidence>
<evidence type="ECO:0000256" key="1">
    <source>
        <dbReference type="ARBA" id="ARBA00004123"/>
    </source>
</evidence>
<feature type="coiled-coil region" evidence="12">
    <location>
        <begin position="139"/>
        <end position="201"/>
    </location>
</feature>
<dbReference type="InterPro" id="IPR038275">
    <property type="entry name" value="Nuf2_N_sf"/>
</dbReference>
<feature type="compositionally biased region" description="Polar residues" evidence="13">
    <location>
        <begin position="324"/>
        <end position="335"/>
    </location>
</feature>
<evidence type="ECO:0000256" key="12">
    <source>
        <dbReference type="SAM" id="Coils"/>
    </source>
</evidence>
<evidence type="ECO:0000256" key="7">
    <source>
        <dbReference type="ARBA" id="ARBA00022838"/>
    </source>
</evidence>
<feature type="domain" description="Kinetochore protein Nuf2 N-terminal" evidence="14">
    <location>
        <begin position="11"/>
        <end position="146"/>
    </location>
</feature>
<keyword evidence="9" id="KW-0539">Nucleus</keyword>
<evidence type="ECO:0000313" key="17">
    <source>
        <dbReference type="Proteomes" id="UP000037751"/>
    </source>
</evidence>
<keyword evidence="4" id="KW-0158">Chromosome</keyword>
<comment type="caution">
    <text evidence="16">The sequence shown here is derived from an EMBL/GenBank/DDBJ whole genome shotgun (WGS) entry which is preliminary data.</text>
</comment>
<dbReference type="STRING" id="77020.A0A0N0RS44"/>
<keyword evidence="5" id="KW-0132">Cell division</keyword>
<evidence type="ECO:0000256" key="13">
    <source>
        <dbReference type="SAM" id="MobiDB-lite"/>
    </source>
</evidence>
<keyword evidence="11" id="KW-0137">Centromere</keyword>
<keyword evidence="7" id="KW-0995">Kinetochore</keyword>
<comment type="subcellular location">
    <subcellularLocation>
        <location evidence="2">Chromosome</location>
        <location evidence="2">Centromere</location>
        <location evidence="2">Kinetochore</location>
    </subcellularLocation>
    <subcellularLocation>
        <location evidence="1">Nucleus</location>
    </subcellularLocation>
</comment>
<dbReference type="RefSeq" id="XP_017991435.1">
    <property type="nucleotide sequence ID" value="XM_018136439.1"/>
</dbReference>
<dbReference type="Pfam" id="PF18595">
    <property type="entry name" value="Nuf2_DHR10-like"/>
    <property type="match status" value="1"/>
</dbReference>
<dbReference type="GO" id="GO:0045132">
    <property type="term" value="P:meiotic chromosome segregation"/>
    <property type="evidence" value="ECO:0007669"/>
    <property type="project" value="TreeGrafter"/>
</dbReference>
<keyword evidence="6" id="KW-0498">Mitosis</keyword>
<evidence type="ECO:0000256" key="2">
    <source>
        <dbReference type="ARBA" id="ARBA00004629"/>
    </source>
</evidence>
<evidence type="ECO:0000256" key="9">
    <source>
        <dbReference type="ARBA" id="ARBA00023242"/>
    </source>
</evidence>
<evidence type="ECO:0000256" key="4">
    <source>
        <dbReference type="ARBA" id="ARBA00022454"/>
    </source>
</evidence>
<dbReference type="GO" id="GO:0044877">
    <property type="term" value="F:protein-containing complex binding"/>
    <property type="evidence" value="ECO:0007669"/>
    <property type="project" value="TreeGrafter"/>
</dbReference>
<evidence type="ECO:0000256" key="3">
    <source>
        <dbReference type="ARBA" id="ARBA00005498"/>
    </source>
</evidence>
<dbReference type="InterPro" id="IPR005549">
    <property type="entry name" value="Kinetochore_Nuf2_N"/>
</dbReference>
<dbReference type="EMBL" id="LGAV01000005">
    <property type="protein sequence ID" value="KOS13803.1"/>
    <property type="molecule type" value="Genomic_DNA"/>
</dbReference>
<feature type="domain" description="Nuf2 DHR10-like" evidence="15">
    <location>
        <begin position="260"/>
        <end position="374"/>
    </location>
</feature>
<reference evidence="16 17" key="1">
    <citation type="submission" date="2015-07" db="EMBL/GenBank/DDBJ databases">
        <title>Draft Genome Sequence of Malassezia furfur CBS1878 and Malassezia pachydermatis CBS1879.</title>
        <authorList>
            <person name="Triana S."/>
            <person name="Ohm R."/>
            <person name="Gonzalez A."/>
            <person name="DeCock H."/>
            <person name="Restrepo S."/>
            <person name="Celis A."/>
        </authorList>
    </citation>
    <scope>NUCLEOTIDE SEQUENCE [LARGE SCALE GENOMIC DNA]</scope>
    <source>
        <strain evidence="16 17">CBS 1879</strain>
    </source>
</reference>
<dbReference type="GO" id="GO:0005634">
    <property type="term" value="C:nucleus"/>
    <property type="evidence" value="ECO:0007669"/>
    <property type="project" value="UniProtKB-SubCell"/>
</dbReference>
<evidence type="ECO:0000256" key="6">
    <source>
        <dbReference type="ARBA" id="ARBA00022776"/>
    </source>
</evidence>
<dbReference type="GO" id="GO:0031262">
    <property type="term" value="C:Ndc80 complex"/>
    <property type="evidence" value="ECO:0007669"/>
    <property type="project" value="InterPro"/>
</dbReference>
<accession>A0A0N0RS44</accession>
<keyword evidence="10" id="KW-0131">Cell cycle</keyword>
<keyword evidence="8 12" id="KW-0175">Coiled coil</keyword>
<dbReference type="InterPro" id="IPR041112">
    <property type="entry name" value="Nuf2_DHR10-like"/>
</dbReference>
<evidence type="ECO:0000259" key="14">
    <source>
        <dbReference type="Pfam" id="PF03800"/>
    </source>
</evidence>
<evidence type="ECO:0000259" key="15">
    <source>
        <dbReference type="Pfam" id="PF18595"/>
    </source>
</evidence>
<keyword evidence="17" id="KW-1185">Reference proteome</keyword>
<organism evidence="16 17">
    <name type="scientific">Malassezia pachydermatis</name>
    <dbReference type="NCBI Taxonomy" id="77020"/>
    <lineage>
        <taxon>Eukaryota</taxon>
        <taxon>Fungi</taxon>
        <taxon>Dikarya</taxon>
        <taxon>Basidiomycota</taxon>
        <taxon>Ustilaginomycotina</taxon>
        <taxon>Malasseziomycetes</taxon>
        <taxon>Malasseziales</taxon>
        <taxon>Malasseziaceae</taxon>
        <taxon>Malassezia</taxon>
    </lineage>
</organism>
<dbReference type="Proteomes" id="UP000037751">
    <property type="component" value="Unassembled WGS sequence"/>
</dbReference>
<evidence type="ECO:0000256" key="11">
    <source>
        <dbReference type="ARBA" id="ARBA00023328"/>
    </source>
</evidence>
<proteinExistence type="inferred from homology"/>
<dbReference type="OrthoDB" id="8194677at2759"/>
<feature type="compositionally biased region" description="Basic and acidic residues" evidence="13">
    <location>
        <begin position="336"/>
        <end position="347"/>
    </location>
</feature>
<protein>
    <submittedName>
        <fullName evidence="16">Myosin-like protein nuf2</fullName>
    </submittedName>
</protein>
<dbReference type="GeneID" id="28728314"/>
<dbReference type="Pfam" id="PF03800">
    <property type="entry name" value="Nuf2"/>
    <property type="match status" value="1"/>
</dbReference>
<dbReference type="GO" id="GO:0051315">
    <property type="term" value="P:attachment of mitotic spindle microtubules to kinetochore"/>
    <property type="evidence" value="ECO:0007669"/>
    <property type="project" value="TreeGrafter"/>
</dbReference>
<evidence type="ECO:0000256" key="10">
    <source>
        <dbReference type="ARBA" id="ARBA00023306"/>
    </source>
</evidence>